<dbReference type="EMBL" id="JBEZAE010000023">
    <property type="protein sequence ID" value="MEU7073993.1"/>
    <property type="molecule type" value="Genomic_DNA"/>
</dbReference>
<comment type="similarity">
    <text evidence="2">Belongs to the ALAD family.</text>
</comment>
<evidence type="ECO:0000313" key="13">
    <source>
        <dbReference type="Proteomes" id="UP001551329"/>
    </source>
</evidence>
<feature type="compositionally biased region" description="Polar residues" evidence="11">
    <location>
        <begin position="1"/>
        <end position="10"/>
    </location>
</feature>
<protein>
    <recommendedName>
        <fullName evidence="5">Delta-aminolevulinic acid dehydratase</fullName>
        <ecNumber evidence="4">4.2.1.24</ecNumber>
    </recommendedName>
    <alternativeName>
        <fullName evidence="9">Porphobilinogen synthase</fullName>
    </alternativeName>
</protein>
<sequence>MNPATHTNLYGSFKILMQTDPRSGHRRGLQREPGRAQQGTLLRARRWIAEGADSLTHQPVMTTGDVLVRLRDDRKVPRVAYSTSGEWTALQSLGTAGMVPAHQA</sequence>
<evidence type="ECO:0000256" key="5">
    <source>
        <dbReference type="ARBA" id="ARBA00020771"/>
    </source>
</evidence>
<keyword evidence="6" id="KW-0350">Heme biosynthesis</keyword>
<evidence type="ECO:0000256" key="8">
    <source>
        <dbReference type="ARBA" id="ARBA00023244"/>
    </source>
</evidence>
<evidence type="ECO:0000256" key="2">
    <source>
        <dbReference type="ARBA" id="ARBA00008055"/>
    </source>
</evidence>
<evidence type="ECO:0000256" key="4">
    <source>
        <dbReference type="ARBA" id="ARBA00012053"/>
    </source>
</evidence>
<dbReference type="InterPro" id="IPR013785">
    <property type="entry name" value="Aldolase_TIM"/>
</dbReference>
<proteinExistence type="inferred from homology"/>
<dbReference type="Proteomes" id="UP001551329">
    <property type="component" value="Unassembled WGS sequence"/>
</dbReference>
<comment type="catalytic activity">
    <reaction evidence="10">
        <text>2 5-aminolevulinate = porphobilinogen + 2 H2O + H(+)</text>
        <dbReference type="Rhea" id="RHEA:24064"/>
        <dbReference type="ChEBI" id="CHEBI:15377"/>
        <dbReference type="ChEBI" id="CHEBI:15378"/>
        <dbReference type="ChEBI" id="CHEBI:58126"/>
        <dbReference type="ChEBI" id="CHEBI:356416"/>
        <dbReference type="EC" id="4.2.1.24"/>
    </reaction>
</comment>
<dbReference type="RefSeq" id="WP_358477206.1">
    <property type="nucleotide sequence ID" value="NZ_JBEZAE010000023.1"/>
</dbReference>
<organism evidence="12 13">
    <name type="scientific">Streptomyces narbonensis</name>
    <dbReference type="NCBI Taxonomy" id="67333"/>
    <lineage>
        <taxon>Bacteria</taxon>
        <taxon>Bacillati</taxon>
        <taxon>Actinomycetota</taxon>
        <taxon>Actinomycetes</taxon>
        <taxon>Kitasatosporales</taxon>
        <taxon>Streptomycetaceae</taxon>
        <taxon>Streptomyces</taxon>
    </lineage>
</organism>
<accession>A0ABV3CGS1</accession>
<dbReference type="InterPro" id="IPR001731">
    <property type="entry name" value="ALAD"/>
</dbReference>
<comment type="caution">
    <text evidence="12">The sequence shown here is derived from an EMBL/GenBank/DDBJ whole genome shotgun (WGS) entry which is preliminary data.</text>
</comment>
<dbReference type="SUPFAM" id="SSF51569">
    <property type="entry name" value="Aldolase"/>
    <property type="match status" value="1"/>
</dbReference>
<keyword evidence="8" id="KW-0627">Porphyrin biosynthesis</keyword>
<evidence type="ECO:0000256" key="7">
    <source>
        <dbReference type="ARBA" id="ARBA00023239"/>
    </source>
</evidence>
<comment type="pathway">
    <text evidence="1">Porphyrin-containing compound metabolism; protoporphyrin-IX biosynthesis; coproporphyrinogen-III from 5-aminolevulinate: step 1/4.</text>
</comment>
<dbReference type="Gene3D" id="3.20.20.70">
    <property type="entry name" value="Aldolase class I"/>
    <property type="match status" value="1"/>
</dbReference>
<comment type="subunit">
    <text evidence="3">Homooctamer.</text>
</comment>
<evidence type="ECO:0000256" key="1">
    <source>
        <dbReference type="ARBA" id="ARBA00004694"/>
    </source>
</evidence>
<dbReference type="EC" id="4.2.1.24" evidence="4"/>
<evidence type="ECO:0000256" key="9">
    <source>
        <dbReference type="ARBA" id="ARBA00032837"/>
    </source>
</evidence>
<evidence type="ECO:0000313" key="12">
    <source>
        <dbReference type="EMBL" id="MEU7073993.1"/>
    </source>
</evidence>
<keyword evidence="13" id="KW-1185">Reference proteome</keyword>
<name>A0ABV3CGS1_9ACTN</name>
<gene>
    <name evidence="12" type="ORF">AB0A88_28190</name>
</gene>
<feature type="region of interest" description="Disordered" evidence="11">
    <location>
        <begin position="1"/>
        <end position="38"/>
    </location>
</feature>
<evidence type="ECO:0000256" key="11">
    <source>
        <dbReference type="SAM" id="MobiDB-lite"/>
    </source>
</evidence>
<keyword evidence="7" id="KW-0456">Lyase</keyword>
<evidence type="ECO:0000256" key="3">
    <source>
        <dbReference type="ARBA" id="ARBA00011823"/>
    </source>
</evidence>
<dbReference type="Pfam" id="PF00490">
    <property type="entry name" value="ALAD"/>
    <property type="match status" value="1"/>
</dbReference>
<evidence type="ECO:0000256" key="10">
    <source>
        <dbReference type="ARBA" id="ARBA00047651"/>
    </source>
</evidence>
<reference evidence="12 13" key="1">
    <citation type="submission" date="2024-06" db="EMBL/GenBank/DDBJ databases">
        <title>The Natural Products Discovery Center: Release of the First 8490 Sequenced Strains for Exploring Actinobacteria Biosynthetic Diversity.</title>
        <authorList>
            <person name="Kalkreuter E."/>
            <person name="Kautsar S.A."/>
            <person name="Yang D."/>
            <person name="Bader C.D."/>
            <person name="Teijaro C.N."/>
            <person name="Fluegel L."/>
            <person name="Davis C.M."/>
            <person name="Simpson J.R."/>
            <person name="Lauterbach L."/>
            <person name="Steele A.D."/>
            <person name="Gui C."/>
            <person name="Meng S."/>
            <person name="Li G."/>
            <person name="Viehrig K."/>
            <person name="Ye F."/>
            <person name="Su P."/>
            <person name="Kiefer A.F."/>
            <person name="Nichols A."/>
            <person name="Cepeda A.J."/>
            <person name="Yan W."/>
            <person name="Fan B."/>
            <person name="Jiang Y."/>
            <person name="Adhikari A."/>
            <person name="Zheng C.-J."/>
            <person name="Schuster L."/>
            <person name="Cowan T.M."/>
            <person name="Smanski M.J."/>
            <person name="Chevrette M.G."/>
            <person name="De Carvalho L.P.S."/>
            <person name="Shen B."/>
        </authorList>
    </citation>
    <scope>NUCLEOTIDE SEQUENCE [LARGE SCALE GENOMIC DNA]</scope>
    <source>
        <strain evidence="12 13">NPDC045974</strain>
    </source>
</reference>
<evidence type="ECO:0000256" key="6">
    <source>
        <dbReference type="ARBA" id="ARBA00023133"/>
    </source>
</evidence>